<proteinExistence type="predicted"/>
<keyword evidence="6 10" id="KW-1133">Transmembrane helix</keyword>
<dbReference type="GO" id="GO:0005886">
    <property type="term" value="C:plasma membrane"/>
    <property type="evidence" value="ECO:0007669"/>
    <property type="project" value="UniProtKB-SubCell"/>
</dbReference>
<evidence type="ECO:0000256" key="3">
    <source>
        <dbReference type="ARBA" id="ARBA00022475"/>
    </source>
</evidence>
<dbReference type="PANTHER" id="PTHR14969">
    <property type="entry name" value="SPHINGOSINE-1-PHOSPHATE PHOSPHOHYDROLASE"/>
    <property type="match status" value="1"/>
</dbReference>
<dbReference type="AlphaFoldDB" id="A0A5Q0BNB8"/>
<evidence type="ECO:0000256" key="5">
    <source>
        <dbReference type="ARBA" id="ARBA00022801"/>
    </source>
</evidence>
<evidence type="ECO:0000256" key="7">
    <source>
        <dbReference type="ARBA" id="ARBA00023136"/>
    </source>
</evidence>
<dbReference type="InterPro" id="IPR036938">
    <property type="entry name" value="PAP2/HPO_sf"/>
</dbReference>
<evidence type="ECO:0000313" key="13">
    <source>
        <dbReference type="Proteomes" id="UP000325755"/>
    </source>
</evidence>
<dbReference type="SMART" id="SM00014">
    <property type="entry name" value="acidPPc"/>
    <property type="match status" value="1"/>
</dbReference>
<keyword evidence="4 10" id="KW-0812">Transmembrane</keyword>
<dbReference type="PANTHER" id="PTHR14969:SF62">
    <property type="entry name" value="DECAPRENYLPHOSPHORYL-5-PHOSPHORIBOSE PHOSPHATASE RV3807C-RELATED"/>
    <property type="match status" value="1"/>
</dbReference>
<keyword evidence="5" id="KW-0378">Hydrolase</keyword>
<feature type="domain" description="Phosphatidic acid phosphatase type 2/haloperoxidase" evidence="11">
    <location>
        <begin position="60"/>
        <end position="168"/>
    </location>
</feature>
<dbReference type="OrthoDB" id="9780507at2"/>
<name>A0A5Q0BNB8_9GAMM</name>
<dbReference type="Gene3D" id="1.20.144.10">
    <property type="entry name" value="Phosphatidic acid phosphatase type 2/haloperoxidase"/>
    <property type="match status" value="1"/>
</dbReference>
<comment type="subcellular location">
    <subcellularLocation>
        <location evidence="1">Cell membrane</location>
        <topology evidence="1">Multi-pass membrane protein</topology>
    </subcellularLocation>
</comment>
<keyword evidence="13" id="KW-1185">Reference proteome</keyword>
<gene>
    <name evidence="12" type="ORF">F6R98_20150</name>
</gene>
<evidence type="ECO:0000256" key="2">
    <source>
        <dbReference type="ARBA" id="ARBA00012374"/>
    </source>
</evidence>
<dbReference type="Pfam" id="PF01569">
    <property type="entry name" value="PAP2"/>
    <property type="match status" value="1"/>
</dbReference>
<reference evidence="12 13" key="1">
    <citation type="submission" date="2019-09" db="EMBL/GenBank/DDBJ databases">
        <title>Ecophysiology of the spiral-shaped methanotroph Methylospira mobilis as revealed by the complete genome sequence.</title>
        <authorList>
            <person name="Oshkin I.Y."/>
            <person name="Dedysh S.N."/>
            <person name="Miroshnikov K."/>
            <person name="Danilova O.V."/>
            <person name="Hakobyan A."/>
            <person name="Liesack W."/>
        </authorList>
    </citation>
    <scope>NUCLEOTIDE SEQUENCE [LARGE SCALE GENOMIC DNA]</scope>
    <source>
        <strain evidence="12 13">Shm1</strain>
    </source>
</reference>
<dbReference type="InParanoid" id="A0A5Q0BNB8"/>
<accession>A0A5Q0BNB8</accession>
<dbReference type="FunCoup" id="A0A5Q0BNB8">
    <property type="interactions" value="171"/>
</dbReference>
<dbReference type="EMBL" id="CP044205">
    <property type="protein sequence ID" value="QFY44652.1"/>
    <property type="molecule type" value="Genomic_DNA"/>
</dbReference>
<keyword evidence="3" id="KW-1003">Cell membrane</keyword>
<comment type="catalytic activity">
    <reaction evidence="9">
        <text>di-trans,octa-cis-undecaprenyl diphosphate + H2O = di-trans,octa-cis-undecaprenyl phosphate + phosphate + H(+)</text>
        <dbReference type="Rhea" id="RHEA:28094"/>
        <dbReference type="ChEBI" id="CHEBI:15377"/>
        <dbReference type="ChEBI" id="CHEBI:15378"/>
        <dbReference type="ChEBI" id="CHEBI:43474"/>
        <dbReference type="ChEBI" id="CHEBI:58405"/>
        <dbReference type="ChEBI" id="CHEBI:60392"/>
        <dbReference type="EC" id="3.6.1.27"/>
    </reaction>
</comment>
<evidence type="ECO:0000256" key="1">
    <source>
        <dbReference type="ARBA" id="ARBA00004651"/>
    </source>
</evidence>
<dbReference type="RefSeq" id="WP_153250614.1">
    <property type="nucleotide sequence ID" value="NZ_CP044205.1"/>
</dbReference>
<evidence type="ECO:0000313" key="12">
    <source>
        <dbReference type="EMBL" id="QFY44652.1"/>
    </source>
</evidence>
<evidence type="ECO:0000256" key="8">
    <source>
        <dbReference type="ARBA" id="ARBA00032707"/>
    </source>
</evidence>
<evidence type="ECO:0000256" key="9">
    <source>
        <dbReference type="ARBA" id="ARBA00047594"/>
    </source>
</evidence>
<sequence length="173" mass="19440">MRLIQSIHAFDVFLFGWISRLKYQKLQVALAKLISKTADGPVYLIFAIAYGFQGIVERDLVYCMFMAFLIERPTYFVLKNLFKRRRPTVALNIPGFIIPSDQFSFPSGHTSAAFLMATLLSSYYPALLPLLFTWASLVGLARVVLGVHFPTDTVIGALMGSSIALISMEFFLQ</sequence>
<organism evidence="12 13">
    <name type="scientific">Candidatus Methylospira mobilis</name>
    <dbReference type="NCBI Taxonomy" id="1808979"/>
    <lineage>
        <taxon>Bacteria</taxon>
        <taxon>Pseudomonadati</taxon>
        <taxon>Pseudomonadota</taxon>
        <taxon>Gammaproteobacteria</taxon>
        <taxon>Methylococcales</taxon>
        <taxon>Methylococcaceae</taxon>
        <taxon>Candidatus Methylospira</taxon>
    </lineage>
</organism>
<dbReference type="Proteomes" id="UP000325755">
    <property type="component" value="Chromosome"/>
</dbReference>
<dbReference type="SUPFAM" id="SSF48317">
    <property type="entry name" value="Acid phosphatase/Vanadium-dependent haloperoxidase"/>
    <property type="match status" value="1"/>
</dbReference>
<evidence type="ECO:0000256" key="4">
    <source>
        <dbReference type="ARBA" id="ARBA00022692"/>
    </source>
</evidence>
<dbReference type="KEGG" id="mmob:F6R98_20150"/>
<evidence type="ECO:0000256" key="10">
    <source>
        <dbReference type="SAM" id="Phobius"/>
    </source>
</evidence>
<keyword evidence="7 10" id="KW-0472">Membrane</keyword>
<dbReference type="InterPro" id="IPR000326">
    <property type="entry name" value="PAP2/HPO"/>
</dbReference>
<dbReference type="EC" id="3.6.1.27" evidence="2"/>
<evidence type="ECO:0000256" key="6">
    <source>
        <dbReference type="ARBA" id="ARBA00022989"/>
    </source>
</evidence>
<feature type="transmembrane region" description="Helical" evidence="10">
    <location>
        <begin position="126"/>
        <end position="147"/>
    </location>
</feature>
<dbReference type="GO" id="GO:0050380">
    <property type="term" value="F:undecaprenyl-diphosphatase activity"/>
    <property type="evidence" value="ECO:0007669"/>
    <property type="project" value="UniProtKB-EC"/>
</dbReference>
<evidence type="ECO:0000259" key="11">
    <source>
        <dbReference type="SMART" id="SM00014"/>
    </source>
</evidence>
<protein>
    <recommendedName>
        <fullName evidence="2">undecaprenyl-diphosphate phosphatase</fullName>
        <ecNumber evidence="2">3.6.1.27</ecNumber>
    </recommendedName>
    <alternativeName>
        <fullName evidence="8">Undecaprenyl pyrophosphate phosphatase</fullName>
    </alternativeName>
</protein>
<feature type="transmembrane region" description="Helical" evidence="10">
    <location>
        <begin position="153"/>
        <end position="172"/>
    </location>
</feature>